<dbReference type="Gene3D" id="1.10.260.40">
    <property type="entry name" value="lambda repressor-like DNA-binding domains"/>
    <property type="match status" value="1"/>
</dbReference>
<dbReference type="InterPro" id="IPR001387">
    <property type="entry name" value="Cro/C1-type_HTH"/>
</dbReference>
<dbReference type="InterPro" id="IPR010982">
    <property type="entry name" value="Lambda_DNA-bd_dom_sf"/>
</dbReference>
<gene>
    <name evidence="2" type="ORF">ACFFRI_20140</name>
</gene>
<evidence type="ECO:0000259" key="1">
    <source>
        <dbReference type="PROSITE" id="PS50943"/>
    </source>
</evidence>
<dbReference type="SUPFAM" id="SSF48452">
    <property type="entry name" value="TPR-like"/>
    <property type="match status" value="2"/>
</dbReference>
<dbReference type="InterPro" id="IPR011990">
    <property type="entry name" value="TPR-like_helical_dom_sf"/>
</dbReference>
<evidence type="ECO:0000313" key="2">
    <source>
        <dbReference type="EMBL" id="MFB9315369.1"/>
    </source>
</evidence>
<dbReference type="Pfam" id="PF13432">
    <property type="entry name" value="TPR_16"/>
    <property type="match status" value="1"/>
</dbReference>
<protein>
    <submittedName>
        <fullName evidence="2">Helix-turn-helix domain-containing protein</fullName>
    </submittedName>
</protein>
<dbReference type="SMART" id="SM00530">
    <property type="entry name" value="HTH_XRE"/>
    <property type="match status" value="1"/>
</dbReference>
<dbReference type="SUPFAM" id="SSF47413">
    <property type="entry name" value="lambda repressor-like DNA-binding domains"/>
    <property type="match status" value="1"/>
</dbReference>
<keyword evidence="3" id="KW-1185">Reference proteome</keyword>
<dbReference type="InterPro" id="IPR019734">
    <property type="entry name" value="TPR_rpt"/>
</dbReference>
<name>A0ABV5KIA2_9ACTN</name>
<dbReference type="Proteomes" id="UP001589750">
    <property type="component" value="Unassembled WGS sequence"/>
</dbReference>
<accession>A0ABV5KIA2</accession>
<dbReference type="RefSeq" id="WP_170215337.1">
    <property type="nucleotide sequence ID" value="NZ_JBHMDG010000034.1"/>
</dbReference>
<dbReference type="CDD" id="cd00093">
    <property type="entry name" value="HTH_XRE"/>
    <property type="match status" value="1"/>
</dbReference>
<dbReference type="EMBL" id="JBHMDG010000034">
    <property type="protein sequence ID" value="MFB9315369.1"/>
    <property type="molecule type" value="Genomic_DNA"/>
</dbReference>
<dbReference type="Gene3D" id="1.25.40.10">
    <property type="entry name" value="Tetratricopeptide repeat domain"/>
    <property type="match status" value="2"/>
</dbReference>
<evidence type="ECO:0000313" key="3">
    <source>
        <dbReference type="Proteomes" id="UP001589750"/>
    </source>
</evidence>
<reference evidence="2 3" key="1">
    <citation type="submission" date="2024-09" db="EMBL/GenBank/DDBJ databases">
        <authorList>
            <person name="Sun Q."/>
            <person name="Mori K."/>
        </authorList>
    </citation>
    <scope>NUCLEOTIDE SEQUENCE [LARGE SCALE GENOMIC DNA]</scope>
    <source>
        <strain evidence="2 3">JCM 9626</strain>
    </source>
</reference>
<dbReference type="Pfam" id="PF13181">
    <property type="entry name" value="TPR_8"/>
    <property type="match status" value="1"/>
</dbReference>
<proteinExistence type="predicted"/>
<dbReference type="PROSITE" id="PS50943">
    <property type="entry name" value="HTH_CROC1"/>
    <property type="match status" value="1"/>
</dbReference>
<comment type="caution">
    <text evidence="2">The sequence shown here is derived from an EMBL/GenBank/DDBJ whole genome shotgun (WGS) entry which is preliminary data.</text>
</comment>
<feature type="domain" description="HTH cro/C1-type" evidence="1">
    <location>
        <begin position="21"/>
        <end position="74"/>
    </location>
</feature>
<dbReference type="SMART" id="SM00028">
    <property type="entry name" value="TPR"/>
    <property type="match status" value="3"/>
</dbReference>
<sequence>MRSELWEAIAAVDPVLLGRRLKEARLEAGLTQPEAVGDGMSAAYLSRVERGQRRPSPAALEKLCDRLGVSMDLVVRGTDRTDPRAVECEVGFAELAALSGASHDALARATRLLESGELDGSTHLHGRILMVLGTAQAALGNPADAVETLTRVLASSPPTHLRAQASLRLSRLLREGGDLPRATSVAEDAIDVLDNDGGRSAQVADDTAHLKVTLAAACWESGDVERALLICRQVAAESEIGGSPAGRAAAYWNTAIIESEAGNLDEALTLTRKALHLFENETDLRLYARLRTQLGELLLRIDPPETDEAFEHLTAASQALGLTSADSYDVLHNTMALARASFARGDLERARRDAAACLDQADGHPYVAATAATLLSRIAGQESDRSAERDHLLAAVGYLAHAGADRRIAQLWFTLASSLDEVGLTEEAKDAYRRAAASTGLTATYSNAAKAQHI</sequence>
<organism evidence="2 3">
    <name type="scientific">Nocardioides plantarum</name>
    <dbReference type="NCBI Taxonomy" id="29299"/>
    <lineage>
        <taxon>Bacteria</taxon>
        <taxon>Bacillati</taxon>
        <taxon>Actinomycetota</taxon>
        <taxon>Actinomycetes</taxon>
        <taxon>Propionibacteriales</taxon>
        <taxon>Nocardioidaceae</taxon>
        <taxon>Nocardioides</taxon>
    </lineage>
</organism>
<dbReference type="Pfam" id="PF13560">
    <property type="entry name" value="HTH_31"/>
    <property type="match status" value="1"/>
</dbReference>